<dbReference type="InterPro" id="IPR053183">
    <property type="entry name" value="ASL1"/>
</dbReference>
<comment type="caution">
    <text evidence="2">The sequence shown here is derived from an EMBL/GenBank/DDBJ whole genome shotgun (WGS) entry which is preliminary data.</text>
</comment>
<protein>
    <recommendedName>
        <fullName evidence="1">Asl1-like glycosyl hydrolase catalytic domain-containing protein</fullName>
    </recommendedName>
</protein>
<dbReference type="SUPFAM" id="SSF51445">
    <property type="entry name" value="(Trans)glycosidases"/>
    <property type="match status" value="1"/>
</dbReference>
<name>A0A8H3EPQ3_9LECA</name>
<dbReference type="PANTHER" id="PTHR34154:SF3">
    <property type="entry name" value="ALKALI-SENSITIVE LINKAGE PROTEIN 1"/>
    <property type="match status" value="1"/>
</dbReference>
<dbReference type="Gene3D" id="3.20.20.80">
    <property type="entry name" value="Glycosidases"/>
    <property type="match status" value="1"/>
</dbReference>
<dbReference type="AlphaFoldDB" id="A0A8H3EPQ3"/>
<evidence type="ECO:0000313" key="3">
    <source>
        <dbReference type="Proteomes" id="UP000664169"/>
    </source>
</evidence>
<proteinExistence type="predicted"/>
<dbReference type="InterPro" id="IPR024655">
    <property type="entry name" value="Asl1_glyco_hydro_catalytic"/>
</dbReference>
<dbReference type="GO" id="GO:0009277">
    <property type="term" value="C:fungal-type cell wall"/>
    <property type="evidence" value="ECO:0007669"/>
    <property type="project" value="TreeGrafter"/>
</dbReference>
<dbReference type="InterPro" id="IPR017853">
    <property type="entry name" value="GH"/>
</dbReference>
<dbReference type="Proteomes" id="UP000664169">
    <property type="component" value="Unassembled WGS sequence"/>
</dbReference>
<dbReference type="EMBL" id="CAJPDQ010000005">
    <property type="protein sequence ID" value="CAF9909348.1"/>
    <property type="molecule type" value="Genomic_DNA"/>
</dbReference>
<gene>
    <name evidence="2" type="ORF">GOMPHAMPRED_006719</name>
</gene>
<evidence type="ECO:0000313" key="2">
    <source>
        <dbReference type="EMBL" id="CAF9909348.1"/>
    </source>
</evidence>
<evidence type="ECO:0000259" key="1">
    <source>
        <dbReference type="Pfam" id="PF11790"/>
    </source>
</evidence>
<dbReference type="Pfam" id="PF11790">
    <property type="entry name" value="Glyco_hydro_cc"/>
    <property type="match status" value="1"/>
</dbReference>
<sequence length="251" mass="28300">MSTSPPPSKRGLAWPVSNQEPTHLFTRPGNKISWLYNWSPSATTPHSSSIAFIPMQWNHIDMDNLPSKLASSNSTTILGFNEPELASQSNMAVSLAAREWLRVIEPLRKRGLKAGSPGISSAPDGVRWLKDFLAEIRRGGGDVDFYALHWYGEGLGGFYDYIWSTYYQLGADRPVWITEFACTNWNVKQPLGREVVETFCRESCKYLDGLEWVERYAWFGAMRDCGTVGCWARMIDDQGKLTDLGKGYRDG</sequence>
<dbReference type="PANTHER" id="PTHR34154">
    <property type="entry name" value="ALKALI-SENSITIVE LINKAGE PROTEIN 1"/>
    <property type="match status" value="1"/>
</dbReference>
<dbReference type="OrthoDB" id="43654at2759"/>
<dbReference type="GO" id="GO:0071966">
    <property type="term" value="P:fungal-type cell wall polysaccharide metabolic process"/>
    <property type="evidence" value="ECO:0007669"/>
    <property type="project" value="TreeGrafter"/>
</dbReference>
<keyword evidence="3" id="KW-1185">Reference proteome</keyword>
<reference evidence="2" key="1">
    <citation type="submission" date="2021-03" db="EMBL/GenBank/DDBJ databases">
        <authorList>
            <person name="Tagirdzhanova G."/>
        </authorList>
    </citation>
    <scope>NUCLEOTIDE SEQUENCE</scope>
</reference>
<accession>A0A8H3EPQ3</accession>
<organism evidence="2 3">
    <name type="scientific">Gomphillus americanus</name>
    <dbReference type="NCBI Taxonomy" id="1940652"/>
    <lineage>
        <taxon>Eukaryota</taxon>
        <taxon>Fungi</taxon>
        <taxon>Dikarya</taxon>
        <taxon>Ascomycota</taxon>
        <taxon>Pezizomycotina</taxon>
        <taxon>Lecanoromycetes</taxon>
        <taxon>OSLEUM clade</taxon>
        <taxon>Ostropomycetidae</taxon>
        <taxon>Ostropales</taxon>
        <taxon>Graphidaceae</taxon>
        <taxon>Gomphilloideae</taxon>
        <taxon>Gomphillus</taxon>
    </lineage>
</organism>
<feature type="domain" description="Asl1-like glycosyl hydrolase catalytic" evidence="1">
    <location>
        <begin position="11"/>
        <end position="248"/>
    </location>
</feature>